<dbReference type="GeneID" id="95374728"/>
<dbReference type="GO" id="GO:0019698">
    <property type="term" value="P:D-galacturonate catabolic process"/>
    <property type="evidence" value="ECO:0007669"/>
    <property type="project" value="TreeGrafter"/>
</dbReference>
<evidence type="ECO:0000256" key="3">
    <source>
        <dbReference type="ARBA" id="ARBA00022723"/>
    </source>
</evidence>
<evidence type="ECO:0000256" key="2">
    <source>
        <dbReference type="ARBA" id="ARBA00008086"/>
    </source>
</evidence>
<proteinExistence type="inferred from homology"/>
<sequence length="276" mass="31259">MEIRHTTNPADFKTFTTERMRNDFLIENLFQEERISMVYTHYDRMVIGGAVPVKETLELEAAETLKTEYFLERREVGFLNIGGDAVITADGESFELGRLDALYVGKGNKKVTIASKDSSNPARVYFCSALAHAEIPSRKISIKEANPNHLGSLETSNERILNQYIHADGIQSCQLMMGVTQLKTGSVWNTMPAHIHDRRMEAYLYFDLKEDARVFHMMGEPSETRHLVVSNEQGVISPSWSIHSGAGTSNYSFIWAMAGENYTFKDMDMVPMNELK</sequence>
<dbReference type="UniPathway" id="UPA00545">
    <property type="reaction ID" value="UER00826"/>
</dbReference>
<name>A0A410WSV8_9BACL</name>
<dbReference type="InterPro" id="IPR014710">
    <property type="entry name" value="RmlC-like_jellyroll"/>
</dbReference>
<keyword evidence="3 6" id="KW-0479">Metal-binding</keyword>
<evidence type="ECO:0000313" key="10">
    <source>
        <dbReference type="Proteomes" id="UP001527202"/>
    </source>
</evidence>
<evidence type="ECO:0000256" key="1">
    <source>
        <dbReference type="ARBA" id="ARBA00000552"/>
    </source>
</evidence>
<dbReference type="EMBL" id="CP026520">
    <property type="protein sequence ID" value="QAV17586.1"/>
    <property type="molecule type" value="Genomic_DNA"/>
</dbReference>
<comment type="similarity">
    <text evidence="2 6">Belongs to the KduI family.</text>
</comment>
<dbReference type="CDD" id="cd20294">
    <property type="entry name" value="cupin_KduI_N"/>
    <property type="match status" value="1"/>
</dbReference>
<dbReference type="Gene3D" id="2.60.120.520">
    <property type="entry name" value="pectin degrading enzyme 5-keto 4- deoxyuronate isomerase, domain 1"/>
    <property type="match status" value="1"/>
</dbReference>
<dbReference type="HAMAP" id="MF_00687">
    <property type="entry name" value="KduI"/>
    <property type="match status" value="1"/>
</dbReference>
<reference evidence="7 10" key="2">
    <citation type="submission" date="2022-05" db="EMBL/GenBank/DDBJ databases">
        <title>Genome Sequencing of Bee-Associated Microbes.</title>
        <authorList>
            <person name="Dunlap C."/>
        </authorList>
    </citation>
    <scope>NUCLEOTIDE SEQUENCE [LARGE SCALE GENOMIC DNA]</scope>
    <source>
        <strain evidence="7 10">NRRL B-23120</strain>
    </source>
</reference>
<dbReference type="GO" id="GO:0008270">
    <property type="term" value="F:zinc ion binding"/>
    <property type="evidence" value="ECO:0007669"/>
    <property type="project" value="UniProtKB-UniRule"/>
</dbReference>
<dbReference type="GO" id="GO:0008697">
    <property type="term" value="F:4-deoxy-L-threo-5-hexosulose-uronate ketol-isomerase activity"/>
    <property type="evidence" value="ECO:0007669"/>
    <property type="project" value="UniProtKB-UniRule"/>
</dbReference>
<feature type="binding site" evidence="6">
    <location>
        <position position="243"/>
    </location>
    <ligand>
        <name>Zn(2+)</name>
        <dbReference type="ChEBI" id="CHEBI:29105"/>
    </ligand>
</feature>
<feature type="binding site" evidence="6">
    <location>
        <position position="194"/>
    </location>
    <ligand>
        <name>Zn(2+)</name>
        <dbReference type="ChEBI" id="CHEBI:29105"/>
    </ligand>
</feature>
<comment type="pathway">
    <text evidence="6">Glycan metabolism; pectin degradation; 2-dehydro-3-deoxy-D-gluconate from pectin: step 4/5.</text>
</comment>
<gene>
    <name evidence="6 7" type="primary">kduI</name>
    <name evidence="7" type="ORF">M5X16_08625</name>
    <name evidence="8" type="ORF">PC41400_07870</name>
</gene>
<dbReference type="InterPro" id="IPR007045">
    <property type="entry name" value="KduI"/>
</dbReference>
<dbReference type="PIRSF" id="PIRSF006625">
    <property type="entry name" value="KduI"/>
    <property type="match status" value="1"/>
</dbReference>
<dbReference type="GO" id="GO:0045490">
    <property type="term" value="P:pectin catabolic process"/>
    <property type="evidence" value="ECO:0007669"/>
    <property type="project" value="UniProtKB-UniRule"/>
</dbReference>
<evidence type="ECO:0000256" key="4">
    <source>
        <dbReference type="ARBA" id="ARBA00022833"/>
    </source>
</evidence>
<evidence type="ECO:0000256" key="5">
    <source>
        <dbReference type="ARBA" id="ARBA00023235"/>
    </source>
</evidence>
<dbReference type="Pfam" id="PF04962">
    <property type="entry name" value="KduI"/>
    <property type="match status" value="1"/>
</dbReference>
<dbReference type="NCBIfam" id="NF002091">
    <property type="entry name" value="PRK00924.1"/>
    <property type="match status" value="1"/>
</dbReference>
<feature type="binding site" evidence="6">
    <location>
        <position position="201"/>
    </location>
    <ligand>
        <name>Zn(2+)</name>
        <dbReference type="ChEBI" id="CHEBI:29105"/>
    </ligand>
</feature>
<feature type="binding site" evidence="6">
    <location>
        <position position="196"/>
    </location>
    <ligand>
        <name>Zn(2+)</name>
        <dbReference type="ChEBI" id="CHEBI:29105"/>
    </ligand>
</feature>
<keyword evidence="5 6" id="KW-0413">Isomerase</keyword>
<dbReference type="InterPro" id="IPR011051">
    <property type="entry name" value="RmlC_Cupin_sf"/>
</dbReference>
<evidence type="ECO:0000256" key="6">
    <source>
        <dbReference type="HAMAP-Rule" id="MF_00687"/>
    </source>
</evidence>
<dbReference type="SUPFAM" id="SSF51182">
    <property type="entry name" value="RmlC-like cupins"/>
    <property type="match status" value="1"/>
</dbReference>
<dbReference type="Gene3D" id="2.60.120.10">
    <property type="entry name" value="Jelly Rolls"/>
    <property type="match status" value="1"/>
</dbReference>
<keyword evidence="10" id="KW-1185">Reference proteome</keyword>
<dbReference type="PANTHER" id="PTHR38461">
    <property type="entry name" value="4-DEOXY-L-THREO-5-HEXOSULOSE-URONATE KETOL-ISOMERASE"/>
    <property type="match status" value="1"/>
</dbReference>
<reference evidence="8 9" key="1">
    <citation type="submission" date="2018-01" db="EMBL/GenBank/DDBJ databases">
        <title>The whole genome sequencing and assembly of Paenibacillus chitinolyticus KCCM 41400 strain.</title>
        <authorList>
            <person name="Kim J.-Y."/>
            <person name="Park M.-K."/>
            <person name="Lee Y.-J."/>
            <person name="Yi H."/>
            <person name="Bahn Y.-S."/>
            <person name="Kim J.F."/>
            <person name="Lee D.-W."/>
        </authorList>
    </citation>
    <scope>NUCLEOTIDE SEQUENCE [LARGE SCALE GENOMIC DNA]</scope>
    <source>
        <strain evidence="8 9">KCCM 41400</strain>
    </source>
</reference>
<evidence type="ECO:0000313" key="8">
    <source>
        <dbReference type="EMBL" id="QAV17586.1"/>
    </source>
</evidence>
<dbReference type="Proteomes" id="UP000288943">
    <property type="component" value="Chromosome"/>
</dbReference>
<keyword evidence="4 6" id="KW-0862">Zinc</keyword>
<comment type="function">
    <text evidence="6">Catalyzes the isomerization of 5-dehydro-4-deoxy-D-glucuronate to 3-deoxy-D-glycero-2,5-hexodiulosonate.</text>
</comment>
<evidence type="ECO:0000313" key="9">
    <source>
        <dbReference type="Proteomes" id="UP000288943"/>
    </source>
</evidence>
<dbReference type="CDD" id="cd20491">
    <property type="entry name" value="cupin_KduI_C"/>
    <property type="match status" value="1"/>
</dbReference>
<dbReference type="OrthoDB" id="9770644at2"/>
<comment type="cofactor">
    <cofactor evidence="6">
        <name>Zn(2+)</name>
        <dbReference type="ChEBI" id="CHEBI:29105"/>
    </cofactor>
    <text evidence="6">Binds 1 zinc ion per subunit.</text>
</comment>
<dbReference type="PANTHER" id="PTHR38461:SF1">
    <property type="entry name" value="4-DEOXY-L-THREO-5-HEXOSULOSE-URONATE KETOL-ISOMERASE"/>
    <property type="match status" value="1"/>
</dbReference>
<dbReference type="EC" id="5.3.1.17" evidence="6"/>
<protein>
    <recommendedName>
        <fullName evidence="6">4-deoxy-L-threo-5-hexosulose-uronate ketol-isomerase</fullName>
        <ecNumber evidence="6">5.3.1.17</ecNumber>
    </recommendedName>
    <alternativeName>
        <fullName evidence="6">5-keto-4-deoxyuronate isomerase</fullName>
    </alternativeName>
    <alternativeName>
        <fullName evidence="6">DKI isomerase</fullName>
    </alternativeName>
</protein>
<evidence type="ECO:0000313" key="7">
    <source>
        <dbReference type="EMBL" id="MCY9595835.1"/>
    </source>
</evidence>
<dbReference type="KEGG" id="pchi:PC41400_07870"/>
<dbReference type="InterPro" id="IPR027449">
    <property type="entry name" value="KduI_N"/>
</dbReference>
<accession>A0A410WSV8</accession>
<dbReference type="RefSeq" id="WP_042229152.1">
    <property type="nucleotide sequence ID" value="NZ_CP026520.1"/>
</dbReference>
<dbReference type="InterPro" id="IPR021120">
    <property type="entry name" value="KduI/IolB_isomerase"/>
</dbReference>
<comment type="catalytic activity">
    <reaction evidence="1 6">
        <text>5-dehydro-4-deoxy-D-glucuronate = 3-deoxy-D-glycero-2,5-hexodiulosonate</text>
        <dbReference type="Rhea" id="RHEA:23896"/>
        <dbReference type="ChEBI" id="CHEBI:17117"/>
        <dbReference type="ChEBI" id="CHEBI:29071"/>
        <dbReference type="EC" id="5.3.1.17"/>
    </reaction>
</comment>
<dbReference type="Proteomes" id="UP001527202">
    <property type="component" value="Unassembled WGS sequence"/>
</dbReference>
<organism evidence="8 9">
    <name type="scientific">Paenibacillus chitinolyticus</name>
    <dbReference type="NCBI Taxonomy" id="79263"/>
    <lineage>
        <taxon>Bacteria</taxon>
        <taxon>Bacillati</taxon>
        <taxon>Bacillota</taxon>
        <taxon>Bacilli</taxon>
        <taxon>Bacillales</taxon>
        <taxon>Paenibacillaceae</taxon>
        <taxon>Paenibacillus</taxon>
    </lineage>
</organism>
<dbReference type="EMBL" id="JAMDMJ010000008">
    <property type="protein sequence ID" value="MCY9595835.1"/>
    <property type="molecule type" value="Genomic_DNA"/>
</dbReference>
<dbReference type="AlphaFoldDB" id="A0A410WSV8"/>
<dbReference type="GO" id="GO:0042840">
    <property type="term" value="P:D-glucuronate catabolic process"/>
    <property type="evidence" value="ECO:0007669"/>
    <property type="project" value="TreeGrafter"/>
</dbReference>